<proteinExistence type="predicted"/>
<reference evidence="1" key="1">
    <citation type="submission" date="2019-08" db="EMBL/GenBank/DDBJ databases">
        <authorList>
            <person name="Kucharzyk K."/>
            <person name="Murdoch R.W."/>
            <person name="Higgins S."/>
            <person name="Loffler F."/>
        </authorList>
    </citation>
    <scope>NUCLEOTIDE SEQUENCE</scope>
</reference>
<protein>
    <submittedName>
        <fullName evidence="1">Uncharacterized protein</fullName>
    </submittedName>
</protein>
<dbReference type="AlphaFoldDB" id="A0A645CBT8"/>
<comment type="caution">
    <text evidence="1">The sequence shown here is derived from an EMBL/GenBank/DDBJ whole genome shotgun (WGS) entry which is preliminary data.</text>
</comment>
<accession>A0A645CBT8</accession>
<dbReference type="EMBL" id="VSSQ01025937">
    <property type="protein sequence ID" value="MPM74393.1"/>
    <property type="molecule type" value="Genomic_DNA"/>
</dbReference>
<sequence length="132" mass="14180">MPASLRACRTGPMVCSTKSAVIASNLARVSVKSKCLGPDASAVMKGRLMFAVKIPDNSIFAFSAASLKRCNALRSLDKSMPLSFLNSDTSQSTMRWSKSSPPKRVLPLVDFTSTKPSLISRMDTSKVPPPKS</sequence>
<name>A0A645CBT8_9ZZZZ</name>
<organism evidence="1">
    <name type="scientific">bioreactor metagenome</name>
    <dbReference type="NCBI Taxonomy" id="1076179"/>
    <lineage>
        <taxon>unclassified sequences</taxon>
        <taxon>metagenomes</taxon>
        <taxon>ecological metagenomes</taxon>
    </lineage>
</organism>
<evidence type="ECO:0000313" key="1">
    <source>
        <dbReference type="EMBL" id="MPM74393.1"/>
    </source>
</evidence>
<gene>
    <name evidence="1" type="ORF">SDC9_121381</name>
</gene>